<proteinExistence type="predicted"/>
<sequence length="245" mass="26763">MDHTRYLDLIRADGDRLLAAAIQGLDARVPSCPGWTGRDLLHHVGGVYDHKVLCMRLGREPGEDEQAPPPGDATITDWFLSHRAALLDQLVLRGPGAPSHTWFPPDQTVGFWYRRMAQETAVHRVDAELIHGGPTPVDPDLAADGVDELLGFITHDFGGRPEREQGVGRTVGLGCGGRQWAVTLRADGVAWAPEGTTPDARIDGEPDDLLLHLWNRRKADGNSLRSSGDVNALAGLWARLQEETQ</sequence>
<dbReference type="InterPro" id="IPR010872">
    <property type="entry name" value="MDMPI_C-term_domain"/>
</dbReference>
<dbReference type="NCBIfam" id="TIGR03083">
    <property type="entry name" value="maleylpyruvate isomerase family mycothiol-dependent enzyme"/>
    <property type="match status" value="1"/>
</dbReference>
<comment type="caution">
    <text evidence="3">The sequence shown here is derived from an EMBL/GenBank/DDBJ whole genome shotgun (WGS) entry which is preliminary data.</text>
</comment>
<accession>A0A7W7QJC9</accession>
<dbReference type="AlphaFoldDB" id="A0A7W7QJC9"/>
<dbReference type="InterPro" id="IPR017517">
    <property type="entry name" value="Maleyloyr_isom"/>
</dbReference>
<feature type="domain" description="MDMPI C-terminal" evidence="1">
    <location>
        <begin position="140"/>
        <end position="234"/>
    </location>
</feature>
<gene>
    <name evidence="3" type="ORF">FHS44_001706</name>
</gene>
<dbReference type="Proteomes" id="UP000552644">
    <property type="component" value="Unassembled WGS sequence"/>
</dbReference>
<protein>
    <submittedName>
        <fullName evidence="3">Uncharacterized protein (TIGR03083 family)</fullName>
    </submittedName>
</protein>
<dbReference type="EMBL" id="JACHJP010000001">
    <property type="protein sequence ID" value="MBB4914634.1"/>
    <property type="molecule type" value="Genomic_DNA"/>
</dbReference>
<evidence type="ECO:0000313" key="4">
    <source>
        <dbReference type="Proteomes" id="UP000552644"/>
    </source>
</evidence>
<dbReference type="PANTHER" id="PTHR40758">
    <property type="entry name" value="CONSERVED PROTEIN"/>
    <property type="match status" value="1"/>
</dbReference>
<dbReference type="RefSeq" id="WP_184713260.1">
    <property type="nucleotide sequence ID" value="NZ_JACHJP010000001.1"/>
</dbReference>
<dbReference type="PANTHER" id="PTHR40758:SF1">
    <property type="entry name" value="CONSERVED PROTEIN"/>
    <property type="match status" value="1"/>
</dbReference>
<organism evidence="3 4">
    <name type="scientific">Streptosporangium saharense</name>
    <dbReference type="NCBI Taxonomy" id="1706840"/>
    <lineage>
        <taxon>Bacteria</taxon>
        <taxon>Bacillati</taxon>
        <taxon>Actinomycetota</taxon>
        <taxon>Actinomycetes</taxon>
        <taxon>Streptosporangiales</taxon>
        <taxon>Streptosporangiaceae</taxon>
        <taxon>Streptosporangium</taxon>
    </lineage>
</organism>
<reference evidence="3 4" key="1">
    <citation type="submission" date="2020-08" db="EMBL/GenBank/DDBJ databases">
        <title>Genomic Encyclopedia of Type Strains, Phase III (KMG-III): the genomes of soil and plant-associated and newly described type strains.</title>
        <authorList>
            <person name="Whitman W."/>
        </authorList>
    </citation>
    <scope>NUCLEOTIDE SEQUENCE [LARGE SCALE GENOMIC DNA]</scope>
    <source>
        <strain evidence="3 4">CECT 8840</strain>
    </source>
</reference>
<feature type="domain" description="Mycothiol-dependent maleylpyruvate isomerase metal-binding" evidence="2">
    <location>
        <begin position="9"/>
        <end position="127"/>
    </location>
</feature>
<dbReference type="GO" id="GO:0046872">
    <property type="term" value="F:metal ion binding"/>
    <property type="evidence" value="ECO:0007669"/>
    <property type="project" value="InterPro"/>
</dbReference>
<dbReference type="GO" id="GO:0005886">
    <property type="term" value="C:plasma membrane"/>
    <property type="evidence" value="ECO:0007669"/>
    <property type="project" value="TreeGrafter"/>
</dbReference>
<evidence type="ECO:0000259" key="1">
    <source>
        <dbReference type="Pfam" id="PF07398"/>
    </source>
</evidence>
<dbReference type="InterPro" id="IPR024344">
    <property type="entry name" value="MDMPI_metal-binding"/>
</dbReference>
<keyword evidence="4" id="KW-1185">Reference proteome</keyword>
<evidence type="ECO:0000313" key="3">
    <source>
        <dbReference type="EMBL" id="MBB4914634.1"/>
    </source>
</evidence>
<name>A0A7W7QJC9_9ACTN</name>
<dbReference type="InterPro" id="IPR034660">
    <property type="entry name" value="DinB/YfiT-like"/>
</dbReference>
<dbReference type="Pfam" id="PF07398">
    <property type="entry name" value="MDMPI_C"/>
    <property type="match status" value="1"/>
</dbReference>
<dbReference type="Pfam" id="PF11716">
    <property type="entry name" value="MDMPI_N"/>
    <property type="match status" value="1"/>
</dbReference>
<dbReference type="SUPFAM" id="SSF109854">
    <property type="entry name" value="DinB/YfiT-like putative metalloenzymes"/>
    <property type="match status" value="1"/>
</dbReference>
<evidence type="ECO:0000259" key="2">
    <source>
        <dbReference type="Pfam" id="PF11716"/>
    </source>
</evidence>